<name>A0A5E4N4K2_9HEMI</name>
<evidence type="ECO:0000313" key="1">
    <source>
        <dbReference type="EMBL" id="VVC38911.1"/>
    </source>
</evidence>
<gene>
    <name evidence="1" type="ORF">CINCED_3A003569</name>
</gene>
<sequence>MSKTNCDEEKYRRYRTTGRSRRFFTRSGKSYGSMAFASDGAAESIDGRGPPVDTEDAAAAAAAAAAYSVTAGSDGMENRFGRRRCQNNNVHAFVARAAHRSKVVVKPAPD</sequence>
<evidence type="ECO:0000313" key="2">
    <source>
        <dbReference type="Proteomes" id="UP000325440"/>
    </source>
</evidence>
<dbReference type="Proteomes" id="UP000325440">
    <property type="component" value="Unassembled WGS sequence"/>
</dbReference>
<proteinExistence type="predicted"/>
<organism evidence="1 2">
    <name type="scientific">Cinara cedri</name>
    <dbReference type="NCBI Taxonomy" id="506608"/>
    <lineage>
        <taxon>Eukaryota</taxon>
        <taxon>Metazoa</taxon>
        <taxon>Ecdysozoa</taxon>
        <taxon>Arthropoda</taxon>
        <taxon>Hexapoda</taxon>
        <taxon>Insecta</taxon>
        <taxon>Pterygota</taxon>
        <taxon>Neoptera</taxon>
        <taxon>Paraneoptera</taxon>
        <taxon>Hemiptera</taxon>
        <taxon>Sternorrhyncha</taxon>
        <taxon>Aphidomorpha</taxon>
        <taxon>Aphidoidea</taxon>
        <taxon>Aphididae</taxon>
        <taxon>Lachninae</taxon>
        <taxon>Cinara</taxon>
    </lineage>
</organism>
<accession>A0A5E4N4K2</accession>
<protein>
    <submittedName>
        <fullName evidence="1">Uncharacterized protein</fullName>
    </submittedName>
</protein>
<keyword evidence="2" id="KW-1185">Reference proteome</keyword>
<dbReference type="EMBL" id="CABPRJ010001520">
    <property type="protein sequence ID" value="VVC38911.1"/>
    <property type="molecule type" value="Genomic_DNA"/>
</dbReference>
<dbReference type="AlphaFoldDB" id="A0A5E4N4K2"/>
<reference evidence="1 2" key="1">
    <citation type="submission" date="2019-08" db="EMBL/GenBank/DDBJ databases">
        <authorList>
            <person name="Alioto T."/>
            <person name="Alioto T."/>
            <person name="Gomez Garrido J."/>
        </authorList>
    </citation>
    <scope>NUCLEOTIDE SEQUENCE [LARGE SCALE GENOMIC DNA]</scope>
</reference>